<feature type="compositionally biased region" description="Acidic residues" evidence="8">
    <location>
        <begin position="280"/>
        <end position="306"/>
    </location>
</feature>
<dbReference type="OrthoDB" id="6123at2759"/>
<dbReference type="EMBL" id="AYSA01000024">
    <property type="protein sequence ID" value="ESZ99082.1"/>
    <property type="molecule type" value="Genomic_DNA"/>
</dbReference>
<evidence type="ECO:0000313" key="11">
    <source>
        <dbReference type="Proteomes" id="UP000019487"/>
    </source>
</evidence>
<feature type="compositionally biased region" description="Low complexity" evidence="8">
    <location>
        <begin position="978"/>
        <end position="987"/>
    </location>
</feature>
<feature type="compositionally biased region" description="Basic and acidic residues" evidence="8">
    <location>
        <begin position="988"/>
        <end position="1040"/>
    </location>
</feature>
<dbReference type="GO" id="GO:0005634">
    <property type="term" value="C:nucleus"/>
    <property type="evidence" value="ECO:0007669"/>
    <property type="project" value="UniProtKB-SubCell"/>
</dbReference>
<organism evidence="10 11">
    <name type="scientific">Sclerotinia borealis (strain F-4128)</name>
    <dbReference type="NCBI Taxonomy" id="1432307"/>
    <lineage>
        <taxon>Eukaryota</taxon>
        <taxon>Fungi</taxon>
        <taxon>Dikarya</taxon>
        <taxon>Ascomycota</taxon>
        <taxon>Pezizomycotina</taxon>
        <taxon>Leotiomycetes</taxon>
        <taxon>Helotiales</taxon>
        <taxon>Sclerotiniaceae</taxon>
        <taxon>Sclerotinia</taxon>
    </lineage>
</organism>
<dbReference type="Pfam" id="PF03941">
    <property type="entry name" value="INCENP_ARK-bind"/>
    <property type="match status" value="1"/>
</dbReference>
<feature type="compositionally biased region" description="Basic and acidic residues" evidence="8">
    <location>
        <begin position="110"/>
        <end position="123"/>
    </location>
</feature>
<evidence type="ECO:0000259" key="9">
    <source>
        <dbReference type="Pfam" id="PF03941"/>
    </source>
</evidence>
<feature type="region of interest" description="Disordered" evidence="8">
    <location>
        <begin position="1216"/>
        <end position="1292"/>
    </location>
</feature>
<reference evidence="10 11" key="1">
    <citation type="journal article" date="2014" name="Genome Announc.">
        <title>Draft genome sequence of Sclerotinia borealis, a psychrophilic plant pathogenic fungus.</title>
        <authorList>
            <person name="Mardanov A.V."/>
            <person name="Beletsky A.V."/>
            <person name="Kadnikov V.V."/>
            <person name="Ignatov A.N."/>
            <person name="Ravin N.V."/>
        </authorList>
    </citation>
    <scope>NUCLEOTIDE SEQUENCE [LARGE SCALE GENOMIC DNA]</scope>
    <source>
        <strain evidence="11">F-4157</strain>
    </source>
</reference>
<keyword evidence="4" id="KW-0963">Cytoplasm</keyword>
<name>W9CQH2_SCLBF</name>
<feature type="compositionally biased region" description="Polar residues" evidence="8">
    <location>
        <begin position="610"/>
        <end position="621"/>
    </location>
</feature>
<evidence type="ECO:0000256" key="3">
    <source>
        <dbReference type="ARBA" id="ARBA00010042"/>
    </source>
</evidence>
<evidence type="ECO:0000256" key="8">
    <source>
        <dbReference type="SAM" id="MobiDB-lite"/>
    </source>
</evidence>
<sequence>MAAIRPNKRLPVGSTGWVTEERSNALQLAETEAEEFTFAARNEIEWLNEHMAEIFTTNQVNVAEIFKTPGKLRGKTPRTARKLNPLEVRAPLSDVFSATPQGAPSPFRQNHYERSPPKFRVAEDAPAESQEEPTQSQPTPSQPTPSHRPSNSDTVHNSVQRKPSINAVDSGYYGSQLDEATQPNTQLTEPATFESTPPRALTPREDTVENEKNEETEETAEKEGSESEERTAHVEEKPVTSAEPEERQIIEDSFQSAREDSPVAATIEVESETKVQQIQEESEEEEEEEEREEEEEEREEEQEEADQDRIMECVEYPNLESPTQGHSTLAHRSPEKVAQQKSPSESPAKPESAMKEASVEPQSSPMVPQDEDEQMDDIPDAQSASEGSSPIRPIFRKSSLNFASLPARDLSKKSLGHRTSRISHLDQTRTSHYGRPTGGKSLGNVREDLANQDDNEMDIDEMHGTTAREEPEAETLMARIHNKTSTQRLQDQISMLGQSQPTTRPSSKSLVGGIIASRQSTQAVQPPTPQLGQEESLSQQKDTSFATPGAFPEDEDSWIGPPTKALNEKSIFSPRPTIAKTTDVMESMHDKETVGGSEFIFPKRGEEGRQTSPAHETNVQGLTKSISTSFISSAKKAVELQSPNKLNSVSNPSLPINTIDEDSITPPKSPPRTLRGSPLKVAKDKFSSILKSGKTLFASSAAASADAKIETLSPPSTRIHHHNAPSFEDVLPGETNDMEVSYPKMDMHLNDRAPNRSQSPAKATTRRTRASTEKEEKRKEEAAKEAKEAQKMNDQLTKARMKVKEDARIYHQEQERAAAMQKEMTARKEQEILAKSSQVDGPKATRSSPRKTKAQVEAEAMAAAAALSVNISSSKDVDMTDAMVSMPPPSIPRPKSQIGRPQAKRPLRPVKDTAPKAKAPATVIRVDTSSSRGQQYHPSNTTLAATLEQSLQASQAGHMRNKASTSSLQSKASTNSFKAQANKALEAAARKKEADELAAQQRRDVKLEMERQRAATKEEQRRQNELNPKRDQERQREQQKEISLSEANKKAIERAKQKRAPPPAIRPQQIADQWLDKSLPPIPPQRNDLGGQAKATRINTAKAPPKRPLQESSEEAARPTMQRNGPSNHGESRNKRQRTNEYLDEEDELTESHPKMTAPPIRQSSIRPKEMPTKSLFASGYAHAPPPANLQRSTIVSQHQNKVGNPMDMTQVAKGAIPFASSSNGQSYKTPARTASHASAKAARSAAKSSPRYENGENIVLPEIPSDSEDEDDEDEEKEKKEFQGLGWTDSPEIRKQLALQESIDPSKIFGRPQALNMEEVFDKSKDRFHKFRARTSSANWSGPDRLTEEEVRKDMEGRDRVRRQGGWSYDPAF</sequence>
<feature type="domain" description="Inner centromere protein ARK-binding" evidence="9">
    <location>
        <begin position="1263"/>
        <end position="1322"/>
    </location>
</feature>
<dbReference type="HOGENOM" id="CLU_003318_1_0_1"/>
<feature type="compositionally biased region" description="Basic and acidic residues" evidence="8">
    <location>
        <begin position="770"/>
        <end position="791"/>
    </location>
</feature>
<dbReference type="GO" id="GO:0005819">
    <property type="term" value="C:spindle"/>
    <property type="evidence" value="ECO:0007669"/>
    <property type="project" value="UniProtKB-SubCell"/>
</dbReference>
<feature type="region of interest" description="Disordered" evidence="8">
    <location>
        <begin position="880"/>
        <end position="1168"/>
    </location>
</feature>
<evidence type="ECO:0000256" key="2">
    <source>
        <dbReference type="ARBA" id="ARBA00004186"/>
    </source>
</evidence>
<proteinExistence type="inferred from homology"/>
<feature type="compositionally biased region" description="Polar residues" evidence="8">
    <location>
        <begin position="147"/>
        <end position="163"/>
    </location>
</feature>
<comment type="subcellular location">
    <subcellularLocation>
        <location evidence="2">Cytoplasm</location>
        <location evidence="2">Cytoskeleton</location>
        <location evidence="2">Spindle</location>
    </subcellularLocation>
    <subcellularLocation>
        <location evidence="1">Nucleus</location>
    </subcellularLocation>
</comment>
<feature type="region of interest" description="Disordered" evidence="8">
    <location>
        <begin position="519"/>
        <end position="576"/>
    </location>
</feature>
<feature type="compositionally biased region" description="Polar residues" evidence="8">
    <location>
        <begin position="1220"/>
        <end position="1229"/>
    </location>
</feature>
<keyword evidence="7" id="KW-0539">Nucleus</keyword>
<feature type="compositionally biased region" description="Polar residues" evidence="8">
    <location>
        <begin position="178"/>
        <end position="195"/>
    </location>
</feature>
<gene>
    <name evidence="10" type="ORF">SBOR_0492</name>
</gene>
<dbReference type="STRING" id="1432307.W9CQH2"/>
<evidence type="ECO:0000256" key="7">
    <source>
        <dbReference type="ARBA" id="ARBA00023242"/>
    </source>
</evidence>
<comment type="similarity">
    <text evidence="3">Belongs to the INCENP family.</text>
</comment>
<feature type="compositionally biased region" description="Acidic residues" evidence="8">
    <location>
        <begin position="369"/>
        <end position="379"/>
    </location>
</feature>
<evidence type="ECO:0000256" key="1">
    <source>
        <dbReference type="ARBA" id="ARBA00004123"/>
    </source>
</evidence>
<feature type="region of interest" description="Disordered" evidence="8">
    <location>
        <begin position="643"/>
        <end position="679"/>
    </location>
</feature>
<protein>
    <recommendedName>
        <fullName evidence="9">Inner centromere protein ARK-binding domain-containing protein</fullName>
    </recommendedName>
</protein>
<keyword evidence="11" id="KW-1185">Reference proteome</keyword>
<feature type="compositionally biased region" description="Polar residues" evidence="8">
    <location>
        <begin position="643"/>
        <end position="656"/>
    </location>
</feature>
<keyword evidence="6" id="KW-0206">Cytoskeleton</keyword>
<feature type="compositionally biased region" description="Low complexity" evidence="8">
    <location>
        <begin position="1232"/>
        <end position="1250"/>
    </location>
</feature>
<dbReference type="GO" id="GO:0007059">
    <property type="term" value="P:chromosome segregation"/>
    <property type="evidence" value="ECO:0007669"/>
    <property type="project" value="UniProtKB-KW"/>
</dbReference>
<dbReference type="PANTHER" id="PTHR13142:SF1">
    <property type="entry name" value="INNER CENTROMERE PROTEIN"/>
    <property type="match status" value="1"/>
</dbReference>
<feature type="compositionally biased region" description="Polar residues" evidence="8">
    <location>
        <begin position="927"/>
        <end position="955"/>
    </location>
</feature>
<feature type="region of interest" description="Disordered" evidence="8">
    <location>
        <begin position="814"/>
        <end position="857"/>
    </location>
</feature>
<feature type="compositionally biased region" description="Basic and acidic residues" evidence="8">
    <location>
        <begin position="1346"/>
        <end position="1360"/>
    </location>
</feature>
<feature type="region of interest" description="Disordered" evidence="8">
    <location>
        <begin position="1337"/>
        <end position="1374"/>
    </location>
</feature>
<dbReference type="PANTHER" id="PTHR13142">
    <property type="entry name" value="INNER CENTROMERE PROTEIN"/>
    <property type="match status" value="1"/>
</dbReference>
<dbReference type="InterPro" id="IPR005635">
    <property type="entry name" value="Inner_centromere_prot_ARK-bd"/>
</dbReference>
<feature type="compositionally biased region" description="Low complexity" evidence="8">
    <location>
        <begin position="339"/>
        <end position="351"/>
    </location>
</feature>
<feature type="compositionally biased region" description="Basic and acidic residues" evidence="8">
    <location>
        <begin position="202"/>
        <end position="250"/>
    </location>
</feature>
<feature type="compositionally biased region" description="Polar residues" evidence="8">
    <location>
        <begin position="962"/>
        <end position="977"/>
    </location>
</feature>
<feature type="region of interest" description="Disordered" evidence="8">
    <location>
        <begin position="713"/>
        <end position="794"/>
    </location>
</feature>
<evidence type="ECO:0000313" key="10">
    <source>
        <dbReference type="EMBL" id="ESZ99082.1"/>
    </source>
</evidence>
<evidence type="ECO:0000256" key="6">
    <source>
        <dbReference type="ARBA" id="ARBA00023212"/>
    </source>
</evidence>
<evidence type="ECO:0000256" key="4">
    <source>
        <dbReference type="ARBA" id="ARBA00022490"/>
    </source>
</evidence>
<dbReference type="Proteomes" id="UP000019487">
    <property type="component" value="Unassembled WGS sequence"/>
</dbReference>
<keyword evidence="5" id="KW-0159">Chromosome partition</keyword>
<accession>W9CQH2</accession>
<feature type="compositionally biased region" description="Basic and acidic residues" evidence="8">
    <location>
        <begin position="1130"/>
        <end position="1141"/>
    </location>
</feature>
<evidence type="ECO:0000256" key="5">
    <source>
        <dbReference type="ARBA" id="ARBA00022829"/>
    </source>
</evidence>
<feature type="compositionally biased region" description="Polar residues" evidence="8">
    <location>
        <begin position="519"/>
        <end position="546"/>
    </location>
</feature>
<feature type="compositionally biased region" description="Acidic residues" evidence="8">
    <location>
        <begin position="1266"/>
        <end position="1277"/>
    </location>
</feature>
<feature type="region of interest" description="Disordered" evidence="8">
    <location>
        <begin position="593"/>
        <end position="621"/>
    </location>
</feature>
<feature type="compositionally biased region" description="Basic and acidic residues" evidence="8">
    <location>
        <begin position="745"/>
        <end position="754"/>
    </location>
</feature>
<feature type="region of interest" description="Disordered" evidence="8">
    <location>
        <begin position="94"/>
        <end position="445"/>
    </location>
</feature>
<comment type="caution">
    <text evidence="10">The sequence shown here is derived from an EMBL/GenBank/DDBJ whole genome shotgun (WGS) entry which is preliminary data.</text>
</comment>